<evidence type="ECO:0008006" key="3">
    <source>
        <dbReference type="Google" id="ProtNLM"/>
    </source>
</evidence>
<accession>A0A0P1GY87</accession>
<evidence type="ECO:0000313" key="2">
    <source>
        <dbReference type="Proteomes" id="UP000054935"/>
    </source>
</evidence>
<name>A0A0P1GY87_9RHOB</name>
<organism evidence="1 2">
    <name type="scientific">Tropicibacter naphthalenivorans</name>
    <dbReference type="NCBI Taxonomy" id="441103"/>
    <lineage>
        <taxon>Bacteria</taxon>
        <taxon>Pseudomonadati</taxon>
        <taxon>Pseudomonadota</taxon>
        <taxon>Alphaproteobacteria</taxon>
        <taxon>Rhodobacterales</taxon>
        <taxon>Roseobacteraceae</taxon>
        <taxon>Tropicibacter</taxon>
    </lineage>
</organism>
<dbReference type="OrthoDB" id="8279740at2"/>
<keyword evidence="2" id="KW-1185">Reference proteome</keyword>
<evidence type="ECO:0000313" key="1">
    <source>
        <dbReference type="EMBL" id="CUH78807.1"/>
    </source>
</evidence>
<proteinExistence type="predicted"/>
<gene>
    <name evidence="1" type="ORF">TRN7648_02179</name>
</gene>
<reference evidence="1 2" key="1">
    <citation type="submission" date="2015-09" db="EMBL/GenBank/DDBJ databases">
        <authorList>
            <consortium name="Swine Surveillance"/>
        </authorList>
    </citation>
    <scope>NUCLEOTIDE SEQUENCE [LARGE SCALE GENOMIC DNA]</scope>
    <source>
        <strain evidence="1 2">CECT 7648</strain>
    </source>
</reference>
<dbReference type="Proteomes" id="UP000054935">
    <property type="component" value="Unassembled WGS sequence"/>
</dbReference>
<sequence>MRALATRARAVGLAIRGALPPRQGDPVPDDTRAIALLGPDEPNFWARFTAAKEYRDGQPDPLDRWSKRVIGELAHAEGATAIFPSDGPPYAPFMAWALDSGQAWTSPVGPLVHADAGLFISFRAALALPRDIDLPQPATQPCPTCARPCATACPVDALSDAQPYDVAACQAHLASDQGSDCRLNGCLVRRACPTADSFTRLPEQSGFHMSAFIKAYRS</sequence>
<dbReference type="EMBL" id="CYSE01000003">
    <property type="protein sequence ID" value="CUH78807.1"/>
    <property type="molecule type" value="Genomic_DNA"/>
</dbReference>
<dbReference type="STRING" id="441103.TRN7648_02179"/>
<dbReference type="AlphaFoldDB" id="A0A0P1GY87"/>
<protein>
    <recommendedName>
        <fullName evidence="3">4Fe-4S ferredoxin-type domain-containing protein</fullName>
    </recommendedName>
</protein>
<dbReference type="RefSeq" id="WP_058247659.1">
    <property type="nucleotide sequence ID" value="NZ_CYSE01000003.1"/>
</dbReference>